<dbReference type="GeneID" id="108631154"/>
<feature type="compositionally biased region" description="Basic and acidic residues" evidence="10">
    <location>
        <begin position="1357"/>
        <end position="1369"/>
    </location>
</feature>
<evidence type="ECO:0000259" key="12">
    <source>
        <dbReference type="PROSITE" id="PS50994"/>
    </source>
</evidence>
<evidence type="ECO:0000256" key="5">
    <source>
        <dbReference type="ARBA" id="ARBA00022722"/>
    </source>
</evidence>
<evidence type="ECO:0000256" key="2">
    <source>
        <dbReference type="ARBA" id="ARBA00022670"/>
    </source>
</evidence>
<dbReference type="InterPro" id="IPR021109">
    <property type="entry name" value="Peptidase_aspartic_dom_sf"/>
</dbReference>
<dbReference type="Gene3D" id="3.30.420.10">
    <property type="entry name" value="Ribonuclease H-like superfamily/Ribonuclease H"/>
    <property type="match status" value="1"/>
</dbReference>
<dbReference type="InterPro" id="IPR036397">
    <property type="entry name" value="RNaseH_sf"/>
</dbReference>
<keyword evidence="7" id="KW-0255">Endonuclease</keyword>
<evidence type="ECO:0000256" key="10">
    <source>
        <dbReference type="SAM" id="MobiDB-lite"/>
    </source>
</evidence>
<evidence type="ECO:0000256" key="4">
    <source>
        <dbReference type="ARBA" id="ARBA00022695"/>
    </source>
</evidence>
<keyword evidence="2" id="KW-0645">Protease</keyword>
<keyword evidence="13" id="KW-1185">Reference proteome</keyword>
<organism evidence="13 14">
    <name type="scientific">Ceratina calcarata</name>
    <dbReference type="NCBI Taxonomy" id="156304"/>
    <lineage>
        <taxon>Eukaryota</taxon>
        <taxon>Metazoa</taxon>
        <taxon>Ecdysozoa</taxon>
        <taxon>Arthropoda</taxon>
        <taxon>Hexapoda</taxon>
        <taxon>Insecta</taxon>
        <taxon>Pterygota</taxon>
        <taxon>Neoptera</taxon>
        <taxon>Endopterygota</taxon>
        <taxon>Hymenoptera</taxon>
        <taxon>Apocrita</taxon>
        <taxon>Aculeata</taxon>
        <taxon>Apoidea</taxon>
        <taxon>Anthophila</taxon>
        <taxon>Apidae</taxon>
        <taxon>Ceratina</taxon>
        <taxon>Zadontomerus</taxon>
    </lineage>
</organism>
<dbReference type="Gene3D" id="2.40.70.10">
    <property type="entry name" value="Acid Proteases"/>
    <property type="match status" value="1"/>
</dbReference>
<dbReference type="Pfam" id="PF00078">
    <property type="entry name" value="RVT_1"/>
    <property type="match status" value="1"/>
</dbReference>
<gene>
    <name evidence="14" type="primary">LOC108631154</name>
</gene>
<dbReference type="InterPro" id="IPR000477">
    <property type="entry name" value="RT_dom"/>
</dbReference>
<protein>
    <recommendedName>
        <fullName evidence="1">RNA-directed DNA polymerase</fullName>
        <ecNumber evidence="1">2.7.7.49</ecNumber>
    </recommendedName>
</protein>
<evidence type="ECO:0000256" key="7">
    <source>
        <dbReference type="ARBA" id="ARBA00022759"/>
    </source>
</evidence>
<dbReference type="PANTHER" id="PTHR37984:SF5">
    <property type="entry name" value="PROTEIN NYNRIN-LIKE"/>
    <property type="match status" value="1"/>
</dbReference>
<evidence type="ECO:0000256" key="1">
    <source>
        <dbReference type="ARBA" id="ARBA00012493"/>
    </source>
</evidence>
<evidence type="ECO:0000256" key="8">
    <source>
        <dbReference type="ARBA" id="ARBA00023125"/>
    </source>
</evidence>
<dbReference type="InterPro" id="IPR001584">
    <property type="entry name" value="Integrase_cat-core"/>
</dbReference>
<dbReference type="Pfam" id="PF17921">
    <property type="entry name" value="Integrase_H2C2"/>
    <property type="match status" value="1"/>
</dbReference>
<dbReference type="EC" id="2.7.7.49" evidence="1"/>
<dbReference type="FunFam" id="1.10.340.70:FF:000003">
    <property type="entry name" value="Protein CBG25708"/>
    <property type="match status" value="1"/>
</dbReference>
<dbReference type="Gene3D" id="1.10.340.70">
    <property type="match status" value="1"/>
</dbReference>
<evidence type="ECO:0000256" key="3">
    <source>
        <dbReference type="ARBA" id="ARBA00022679"/>
    </source>
</evidence>
<dbReference type="Gene3D" id="4.10.60.10">
    <property type="entry name" value="Zinc finger, CCHC-type"/>
    <property type="match status" value="1"/>
</dbReference>
<dbReference type="SUPFAM" id="SSF56672">
    <property type="entry name" value="DNA/RNA polymerases"/>
    <property type="match status" value="1"/>
</dbReference>
<proteinExistence type="predicted"/>
<name>A0AAJ7JCR9_9HYME</name>
<dbReference type="Gene3D" id="3.10.10.10">
    <property type="entry name" value="HIV Type 1 Reverse Transcriptase, subunit A, domain 1"/>
    <property type="match status" value="1"/>
</dbReference>
<dbReference type="GO" id="GO:0006508">
    <property type="term" value="P:proteolysis"/>
    <property type="evidence" value="ECO:0007669"/>
    <property type="project" value="UniProtKB-KW"/>
</dbReference>
<dbReference type="GO" id="GO:0042575">
    <property type="term" value="C:DNA polymerase complex"/>
    <property type="evidence" value="ECO:0007669"/>
    <property type="project" value="UniProtKB-ARBA"/>
</dbReference>
<dbReference type="Gene3D" id="3.30.70.270">
    <property type="match status" value="2"/>
</dbReference>
<dbReference type="CDD" id="cd09274">
    <property type="entry name" value="RNase_HI_RT_Ty3"/>
    <property type="match status" value="1"/>
</dbReference>
<dbReference type="GO" id="GO:0003677">
    <property type="term" value="F:DNA binding"/>
    <property type="evidence" value="ECO:0007669"/>
    <property type="project" value="UniProtKB-KW"/>
</dbReference>
<evidence type="ECO:0000313" key="14">
    <source>
        <dbReference type="RefSeq" id="XP_017890377.1"/>
    </source>
</evidence>
<reference evidence="14" key="1">
    <citation type="submission" date="2025-08" db="UniProtKB">
        <authorList>
            <consortium name="RefSeq"/>
        </authorList>
    </citation>
    <scope>IDENTIFICATION</scope>
    <source>
        <tissue evidence="14">Whole body</tissue>
    </source>
</reference>
<dbReference type="Pfam" id="PF00665">
    <property type="entry name" value="rve"/>
    <property type="match status" value="1"/>
</dbReference>
<dbReference type="SUPFAM" id="SSF53098">
    <property type="entry name" value="Ribonuclease H-like"/>
    <property type="match status" value="1"/>
</dbReference>
<feature type="domain" description="Reverse transcriptase" evidence="11">
    <location>
        <begin position="463"/>
        <end position="641"/>
    </location>
</feature>
<dbReference type="FunFam" id="3.30.420.10:FF:000063">
    <property type="entry name" value="Retrovirus-related Pol polyprotein from transposon 297-like Protein"/>
    <property type="match status" value="1"/>
</dbReference>
<dbReference type="InterPro" id="IPR041577">
    <property type="entry name" value="RT_RNaseH_2"/>
</dbReference>
<evidence type="ECO:0000313" key="13">
    <source>
        <dbReference type="Proteomes" id="UP000694925"/>
    </source>
</evidence>
<evidence type="ECO:0000256" key="6">
    <source>
        <dbReference type="ARBA" id="ARBA00022750"/>
    </source>
</evidence>
<dbReference type="FunFam" id="3.30.70.270:FF:000026">
    <property type="entry name" value="Transposon Ty3-G Gag-Pol polyprotein"/>
    <property type="match status" value="1"/>
</dbReference>
<dbReference type="GO" id="GO:0003964">
    <property type="term" value="F:RNA-directed DNA polymerase activity"/>
    <property type="evidence" value="ECO:0007669"/>
    <property type="project" value="UniProtKB-EC"/>
</dbReference>
<dbReference type="PROSITE" id="PS50878">
    <property type="entry name" value="RT_POL"/>
    <property type="match status" value="1"/>
</dbReference>
<feature type="region of interest" description="Disordered" evidence="10">
    <location>
        <begin position="182"/>
        <end position="203"/>
    </location>
</feature>
<dbReference type="SUPFAM" id="SSF50630">
    <property type="entry name" value="Acid proteases"/>
    <property type="match status" value="1"/>
</dbReference>
<dbReference type="RefSeq" id="XP_017890377.1">
    <property type="nucleotide sequence ID" value="XM_018034888.1"/>
</dbReference>
<accession>A0AAJ7JCR9</accession>
<dbReference type="GO" id="GO:0015074">
    <property type="term" value="P:DNA integration"/>
    <property type="evidence" value="ECO:0007669"/>
    <property type="project" value="InterPro"/>
</dbReference>
<dbReference type="GO" id="GO:0004519">
    <property type="term" value="F:endonuclease activity"/>
    <property type="evidence" value="ECO:0007669"/>
    <property type="project" value="UniProtKB-KW"/>
</dbReference>
<dbReference type="Pfam" id="PF17919">
    <property type="entry name" value="RT_RNaseH_2"/>
    <property type="match status" value="1"/>
</dbReference>
<feature type="region of interest" description="Disordered" evidence="10">
    <location>
        <begin position="1280"/>
        <end position="1410"/>
    </location>
</feature>
<evidence type="ECO:0000259" key="11">
    <source>
        <dbReference type="PROSITE" id="PS50878"/>
    </source>
</evidence>
<dbReference type="InterPro" id="IPR036875">
    <property type="entry name" value="Znf_CCHC_sf"/>
</dbReference>
<dbReference type="InterPro" id="IPR050951">
    <property type="entry name" value="Retrovirus_Pol_polyprotein"/>
</dbReference>
<keyword evidence="5" id="KW-0540">Nuclease</keyword>
<dbReference type="GO" id="GO:0004190">
    <property type="term" value="F:aspartic-type endopeptidase activity"/>
    <property type="evidence" value="ECO:0007669"/>
    <property type="project" value="UniProtKB-KW"/>
</dbReference>
<dbReference type="InterPro" id="IPR041588">
    <property type="entry name" value="Integrase_H2C2"/>
</dbReference>
<dbReference type="PROSITE" id="PS50994">
    <property type="entry name" value="INTEGRASE"/>
    <property type="match status" value="1"/>
</dbReference>
<evidence type="ECO:0000256" key="9">
    <source>
        <dbReference type="ARBA" id="ARBA00023268"/>
    </source>
</evidence>
<dbReference type="CDD" id="cd01647">
    <property type="entry name" value="RT_LTR"/>
    <property type="match status" value="1"/>
</dbReference>
<dbReference type="PANTHER" id="PTHR37984">
    <property type="entry name" value="PROTEIN CBG26694"/>
    <property type="match status" value="1"/>
</dbReference>
<dbReference type="GO" id="GO:0008270">
    <property type="term" value="F:zinc ion binding"/>
    <property type="evidence" value="ECO:0007669"/>
    <property type="project" value="InterPro"/>
</dbReference>
<dbReference type="InterPro" id="IPR012337">
    <property type="entry name" value="RNaseH-like_sf"/>
</dbReference>
<keyword evidence="6" id="KW-0064">Aspartyl protease</keyword>
<keyword evidence="4" id="KW-0548">Nucleotidyltransferase</keyword>
<dbReference type="SUPFAM" id="SSF57756">
    <property type="entry name" value="Retrovirus zinc finger-like domains"/>
    <property type="match status" value="1"/>
</dbReference>
<feature type="compositionally biased region" description="Basic and acidic residues" evidence="10">
    <location>
        <begin position="1285"/>
        <end position="1321"/>
    </location>
</feature>
<keyword evidence="9" id="KW-0511">Multifunctional enzyme</keyword>
<dbReference type="InterPro" id="IPR043502">
    <property type="entry name" value="DNA/RNA_pol_sf"/>
</dbReference>
<dbReference type="InterPro" id="IPR043128">
    <property type="entry name" value="Rev_trsase/Diguanyl_cyclase"/>
</dbReference>
<feature type="domain" description="Integrase catalytic" evidence="12">
    <location>
        <begin position="1008"/>
        <end position="1168"/>
    </location>
</feature>
<feature type="compositionally biased region" description="Basic and acidic residues" evidence="10">
    <location>
        <begin position="182"/>
        <end position="193"/>
    </location>
</feature>
<keyword evidence="8" id="KW-0238">DNA-binding</keyword>
<keyword evidence="3" id="KW-0808">Transferase</keyword>
<keyword evidence="7" id="KW-0378">Hydrolase</keyword>
<sequence>MALHGVLPKFEQNEDWGLYSEQLQQYFVANDVSLAEKKVAILLTVISTAVYKTLRDLCHPTSPQEKTFEVLNALLKDHFQHRQAVFRERIKFYRATQASGEKIADWYARVKSLSVSCKFGNSLQEILKDKFVTGLSDSKILSRVCEEDESKSLKDLFDIAIRREAVIIGETQEVNRLKLHAKKPELSHRKESTDASTSSKTMQRKFSKDSKKCYACGGTAHDFKTCKYKQYKCKNCKKVGHLAKVCTKEHSQNFVVDISSTNYEYYDNGYQGVSPASARNSDLDLFELRDSNSGPMTISLKVEGQRVIWELDSGASRTVIPFWLYNKNFKYKKLYKTEIVLKSYSGESMVPVGKFQVSVQYGSVKKILDILVINTNGPALVGRDWIASLDLIKIRREPVFKVDKELEVCEEFPEVFEPGLGCYRYGKIKIELKQEAKPIFCKPRTLPLIFKEKVEEELLRLEKEGIIAPVTDSEWGTPLVPVLKKNGQIRICADYKSTVNTFLKDVKYPLPRIEELFAALRGGKEFTKLDLSQAYNQLVLDEQSKLILAWSTHKGIFKVNRMPFGIKPAASIFQQKVEKTLQGCKGAMNFIDDIIVTGSTREEHIENLREVLGRLLRAGLKVNKEKCEFFSSEVKYLGHIINAEGLKKDPGKVQAILEAPVPTNKKQVRAFAGLANYYIRFAPNLSSILRPIYDLLKDDNEFRWTTRCNEAFNLAKKVLASEQVLTHFSPKIPIKLSCDASENGIGAVLSHIFPDGSERPIAFASRVLADCEKNYSTTDREALAIFFGMKKFESYLMGLHFTLETDHKPLLSIFGEKKGLPVFAAGRLQRWAVYLSNFDYAVKYVKGEENGRPDCLSRLPVGEKYNFSDSGNYLKFIYEQAALAVDAGRIKIETRRDPILSRVFDRISKGWGNKLTAKDEHLKPYHLRKDELTSEDGVVMWGYRVIVPTKLRVRILEELHSTHLGIVKMKSLARSVCWWPGLDGDIEKFVKGCRACNLAAPDPKKSMLSLWPQARENFERVHIDLFGPIRGQNFLILIDAFSKWIEVFMLTSIDSKHVLDKLREVFARFGIPKVIVSDNGRQFVSFDFENFCKRNGIVHKTSAPYHPETNGAAENAVGIVKRGLTKMLNDARNDKDVNTLLSRYLLSYRNAIHSSTGESPATLMLSRRVRTRLDMLRPNDQTGRARDNIAKYHRGKETRHFSVGDKVYARDYRRVNKKDWVEAVIVGIEGNKVYLCKVDARMVWRRHLDQIKPRQAERTDKSKVFLPRESAVDSPLASVAVNSREVMDNSERSVHEEVEKGSNNEEKSSPSHDKISKEGGEKSIPQPEVVSKEATTDIILPDSPVSGSCKRGRPKGNTKDKEEPNAEKRVRPRRNTKPPERYGFPLSAEGCEISAPSRPNEFVAESSRKS</sequence>
<dbReference type="Proteomes" id="UP000694925">
    <property type="component" value="Unplaced"/>
</dbReference>
<dbReference type="InterPro" id="IPR001878">
    <property type="entry name" value="Znf_CCHC"/>
</dbReference>
<dbReference type="KEGG" id="ccal:108631154"/>
<dbReference type="SMART" id="SM00343">
    <property type="entry name" value="ZnF_C2HC"/>
    <property type="match status" value="2"/>
</dbReference>